<protein>
    <submittedName>
        <fullName evidence="2">Uncharacterized protein</fullName>
    </submittedName>
</protein>
<dbReference type="EMBL" id="JBGBPQ010000001">
    <property type="protein sequence ID" value="KAL1530706.1"/>
    <property type="molecule type" value="Genomic_DNA"/>
</dbReference>
<dbReference type="GO" id="GO:0016747">
    <property type="term" value="F:acyltransferase activity, transferring groups other than amino-acyl groups"/>
    <property type="evidence" value="ECO:0007669"/>
    <property type="project" value="TreeGrafter"/>
</dbReference>
<dbReference type="PANTHER" id="PTHR31642">
    <property type="entry name" value="TRICHOTHECENE 3-O-ACETYLTRANSFERASE"/>
    <property type="match status" value="1"/>
</dbReference>
<dbReference type="Pfam" id="PF02458">
    <property type="entry name" value="Transferase"/>
    <property type="match status" value="1"/>
</dbReference>
<evidence type="ECO:0000313" key="2">
    <source>
        <dbReference type="EMBL" id="KAL1530706.1"/>
    </source>
</evidence>
<keyword evidence="3" id="KW-1185">Reference proteome</keyword>
<accession>A0AB34K8S4</accession>
<evidence type="ECO:0000256" key="1">
    <source>
        <dbReference type="ARBA" id="ARBA00022679"/>
    </source>
</evidence>
<dbReference type="AlphaFoldDB" id="A0AB34K8S4"/>
<name>A0AB34K8S4_PRYPA</name>
<dbReference type="InterPro" id="IPR023213">
    <property type="entry name" value="CAT-like_dom_sf"/>
</dbReference>
<proteinExistence type="predicted"/>
<organism evidence="2 3">
    <name type="scientific">Prymnesium parvum</name>
    <name type="common">Toxic golden alga</name>
    <dbReference type="NCBI Taxonomy" id="97485"/>
    <lineage>
        <taxon>Eukaryota</taxon>
        <taxon>Haptista</taxon>
        <taxon>Haptophyta</taxon>
        <taxon>Prymnesiophyceae</taxon>
        <taxon>Prymnesiales</taxon>
        <taxon>Prymnesiaceae</taxon>
        <taxon>Prymnesium</taxon>
    </lineage>
</organism>
<dbReference type="Proteomes" id="UP001515480">
    <property type="component" value="Unassembled WGS sequence"/>
</dbReference>
<evidence type="ECO:0000313" key="3">
    <source>
        <dbReference type="Proteomes" id="UP001515480"/>
    </source>
</evidence>
<comment type="caution">
    <text evidence="2">The sequence shown here is derived from an EMBL/GenBank/DDBJ whole genome shotgun (WGS) entry which is preliminary data.</text>
</comment>
<sequence>MAAVSSHEVFKRCCTRTPSELPLVVQRIHDAPREQEMVTRRSPATHSLLLPLRCVDRLWLELPMRTNAYRAYSFVLRDCPPSLDRTLKLGLSKCLEHSPSFSFLSGRYDCEARGIIDSNEGIPFTTAGVAHALDDELAASEDLLYRLADLRLPGDVKAHRAPLMTISLCTFARGAAVLTVSASHAVLDGEALMAFVACWAAYTREGAAHEAFAPALVHRLGRAPAAAASVADSPCKSWLIAQLFALSTREFLGTLGQLPRSARCPLSRPCVEISGAVLRRVKAAAAPVPPAWVSTQEALAAQVMLLMWSQIADPAKECARCSFWLGGRKYVGDSADPAANYLYVQDVTVPAATLREGLKAVALCLHDGLQQVNAAEMESKAAKVEATGVKLAPIVELFSSLKDPPTCAFHFKLNNLSKIPLPTFGASGQAVSTHALAMGGPTGLLASPDGGVRMFLQKESLPSKMTAEELASLMRQSDDFKAA</sequence>
<keyword evidence="1" id="KW-0808">Transferase</keyword>
<reference evidence="2 3" key="1">
    <citation type="journal article" date="2024" name="Science">
        <title>Giant polyketide synthase enzymes in the biosynthesis of giant marine polyether toxins.</title>
        <authorList>
            <person name="Fallon T.R."/>
            <person name="Shende V.V."/>
            <person name="Wierzbicki I.H."/>
            <person name="Pendleton A.L."/>
            <person name="Watervoot N.F."/>
            <person name="Auber R.P."/>
            <person name="Gonzalez D.J."/>
            <person name="Wisecaver J.H."/>
            <person name="Moore B.S."/>
        </authorList>
    </citation>
    <scope>NUCLEOTIDE SEQUENCE [LARGE SCALE GENOMIC DNA]</scope>
    <source>
        <strain evidence="2 3">12B1</strain>
    </source>
</reference>
<dbReference type="PANTHER" id="PTHR31642:SF310">
    <property type="entry name" value="FATTY ALCOHOL:CAFFEOYL-COA ACYLTRANSFERASE"/>
    <property type="match status" value="1"/>
</dbReference>
<dbReference type="Gene3D" id="3.30.559.10">
    <property type="entry name" value="Chloramphenicol acetyltransferase-like domain"/>
    <property type="match status" value="1"/>
</dbReference>
<gene>
    <name evidence="2" type="ORF">AB1Y20_001605</name>
</gene>
<dbReference type="InterPro" id="IPR050317">
    <property type="entry name" value="Plant_Fungal_Acyltransferase"/>
</dbReference>